<evidence type="ECO:0000313" key="4">
    <source>
        <dbReference type="Proteomes" id="UP000019149"/>
    </source>
</evidence>
<feature type="compositionally biased region" description="Basic residues" evidence="1">
    <location>
        <begin position="133"/>
        <end position="149"/>
    </location>
</feature>
<dbReference type="RefSeq" id="XP_024347717.1">
    <property type="nucleotide sequence ID" value="XM_024497892.1"/>
</dbReference>
<keyword evidence="4" id="KW-1185">Reference proteome</keyword>
<keyword evidence="2" id="KW-0472">Membrane</keyword>
<protein>
    <submittedName>
        <fullName evidence="3">Uncharacterized protein</fullName>
    </submittedName>
</protein>
<dbReference type="OMA" id="RKWILCA"/>
<feature type="transmembrane region" description="Helical" evidence="2">
    <location>
        <begin position="44"/>
        <end position="61"/>
    </location>
</feature>
<feature type="compositionally biased region" description="Basic residues" evidence="1">
    <location>
        <begin position="91"/>
        <end position="124"/>
    </location>
</feature>
<dbReference type="OrthoDB" id="10548544at2759"/>
<organism evidence="3 4">
    <name type="scientific">Echinococcus granulosus</name>
    <name type="common">Hydatid tapeworm</name>
    <dbReference type="NCBI Taxonomy" id="6210"/>
    <lineage>
        <taxon>Eukaryota</taxon>
        <taxon>Metazoa</taxon>
        <taxon>Spiralia</taxon>
        <taxon>Lophotrochozoa</taxon>
        <taxon>Platyhelminthes</taxon>
        <taxon>Cestoda</taxon>
        <taxon>Eucestoda</taxon>
        <taxon>Cyclophyllidea</taxon>
        <taxon>Taeniidae</taxon>
        <taxon>Echinococcus</taxon>
        <taxon>Echinococcus granulosus group</taxon>
    </lineage>
</organism>
<dbReference type="Proteomes" id="UP000019149">
    <property type="component" value="Unassembled WGS sequence"/>
</dbReference>
<dbReference type="CTD" id="36344358"/>
<evidence type="ECO:0000256" key="2">
    <source>
        <dbReference type="SAM" id="Phobius"/>
    </source>
</evidence>
<evidence type="ECO:0000256" key="1">
    <source>
        <dbReference type="SAM" id="MobiDB-lite"/>
    </source>
</evidence>
<reference evidence="3 4" key="1">
    <citation type="journal article" date="2013" name="Nat. Genet.">
        <title>The genome of the hydatid tapeworm Echinococcus granulosus.</title>
        <authorList>
            <person name="Zheng H."/>
            <person name="Zhang W."/>
            <person name="Zhang L."/>
            <person name="Zhang Z."/>
            <person name="Li J."/>
            <person name="Lu G."/>
            <person name="Zhu Y."/>
            <person name="Wang Y."/>
            <person name="Huang Y."/>
            <person name="Liu J."/>
            <person name="Kang H."/>
            <person name="Chen J."/>
            <person name="Wang L."/>
            <person name="Chen A."/>
            <person name="Yu S."/>
            <person name="Gao Z."/>
            <person name="Jin L."/>
            <person name="Gu W."/>
            <person name="Wang Z."/>
            <person name="Zhao L."/>
            <person name="Shi B."/>
            <person name="Wen H."/>
            <person name="Lin R."/>
            <person name="Jones M.K."/>
            <person name="Brejova B."/>
            <person name="Vinar T."/>
            <person name="Zhao G."/>
            <person name="McManus D.P."/>
            <person name="Chen Z."/>
            <person name="Zhou Y."/>
            <person name="Wang S."/>
        </authorList>
    </citation>
    <scope>NUCLEOTIDE SEQUENCE [LARGE SCALE GENOMIC DNA]</scope>
</reference>
<dbReference type="GeneID" id="36344358"/>
<proteinExistence type="predicted"/>
<evidence type="ECO:0000313" key="3">
    <source>
        <dbReference type="EMBL" id="EUB56521.1"/>
    </source>
</evidence>
<name>W6U842_ECHGR</name>
<feature type="region of interest" description="Disordered" evidence="1">
    <location>
        <begin position="71"/>
        <end position="149"/>
    </location>
</feature>
<accession>W6U842</accession>
<dbReference type="KEGG" id="egl:EGR_08643"/>
<sequence>MACGQFKYRIRSLVNAIRGRGVIVDCIRLSVRCQTSRIRKMRKWILCALAVVALIACFELAEAKPAATMVKAPHDLQVGEGGGDTEVDSRSKKHRGKKGGKRNPNRGKLKPRSQKPKRRRFKKPRSVEDDRKRGKKCAGGKRGKNCKRQ</sequence>
<gene>
    <name evidence="3" type="ORF">EGR_08643</name>
</gene>
<dbReference type="EMBL" id="APAU02000113">
    <property type="protein sequence ID" value="EUB56521.1"/>
    <property type="molecule type" value="Genomic_DNA"/>
</dbReference>
<comment type="caution">
    <text evidence="3">The sequence shown here is derived from an EMBL/GenBank/DDBJ whole genome shotgun (WGS) entry which is preliminary data.</text>
</comment>
<keyword evidence="2" id="KW-0812">Transmembrane</keyword>
<keyword evidence="2" id="KW-1133">Transmembrane helix</keyword>
<dbReference type="AlphaFoldDB" id="W6U842"/>